<accession>A0A6G1LHI5</accession>
<feature type="signal peptide" evidence="1">
    <location>
        <begin position="1"/>
        <end position="17"/>
    </location>
</feature>
<protein>
    <submittedName>
        <fullName evidence="2">Uncharacterized protein</fullName>
    </submittedName>
</protein>
<proteinExistence type="predicted"/>
<name>A0A6G1LHI5_9PEZI</name>
<keyword evidence="1" id="KW-0732">Signal</keyword>
<evidence type="ECO:0000256" key="1">
    <source>
        <dbReference type="SAM" id="SignalP"/>
    </source>
</evidence>
<evidence type="ECO:0000313" key="2">
    <source>
        <dbReference type="EMBL" id="KAF2772080.1"/>
    </source>
</evidence>
<dbReference type="EMBL" id="ML995816">
    <property type="protein sequence ID" value="KAF2772080.1"/>
    <property type="molecule type" value="Genomic_DNA"/>
</dbReference>
<organism evidence="2 3">
    <name type="scientific">Teratosphaeria nubilosa</name>
    <dbReference type="NCBI Taxonomy" id="161662"/>
    <lineage>
        <taxon>Eukaryota</taxon>
        <taxon>Fungi</taxon>
        <taxon>Dikarya</taxon>
        <taxon>Ascomycota</taxon>
        <taxon>Pezizomycotina</taxon>
        <taxon>Dothideomycetes</taxon>
        <taxon>Dothideomycetidae</taxon>
        <taxon>Mycosphaerellales</taxon>
        <taxon>Teratosphaeriaceae</taxon>
        <taxon>Teratosphaeria</taxon>
    </lineage>
</organism>
<dbReference type="Proteomes" id="UP000799436">
    <property type="component" value="Unassembled WGS sequence"/>
</dbReference>
<keyword evidence="3" id="KW-1185">Reference proteome</keyword>
<evidence type="ECO:0000313" key="3">
    <source>
        <dbReference type="Proteomes" id="UP000799436"/>
    </source>
</evidence>
<feature type="chain" id="PRO_5026259449" evidence="1">
    <location>
        <begin position="18"/>
        <end position="72"/>
    </location>
</feature>
<dbReference type="AlphaFoldDB" id="A0A6G1LHI5"/>
<reference evidence="2" key="1">
    <citation type="journal article" date="2020" name="Stud. Mycol.">
        <title>101 Dothideomycetes genomes: a test case for predicting lifestyles and emergence of pathogens.</title>
        <authorList>
            <person name="Haridas S."/>
            <person name="Albert R."/>
            <person name="Binder M."/>
            <person name="Bloem J."/>
            <person name="Labutti K."/>
            <person name="Salamov A."/>
            <person name="Andreopoulos B."/>
            <person name="Baker S."/>
            <person name="Barry K."/>
            <person name="Bills G."/>
            <person name="Bluhm B."/>
            <person name="Cannon C."/>
            <person name="Castanera R."/>
            <person name="Culley D."/>
            <person name="Daum C."/>
            <person name="Ezra D."/>
            <person name="Gonzalez J."/>
            <person name="Henrissat B."/>
            <person name="Kuo A."/>
            <person name="Liang C."/>
            <person name="Lipzen A."/>
            <person name="Lutzoni F."/>
            <person name="Magnuson J."/>
            <person name="Mondo S."/>
            <person name="Nolan M."/>
            <person name="Ohm R."/>
            <person name="Pangilinan J."/>
            <person name="Park H.-J."/>
            <person name="Ramirez L."/>
            <person name="Alfaro M."/>
            <person name="Sun H."/>
            <person name="Tritt A."/>
            <person name="Yoshinaga Y."/>
            <person name="Zwiers L.-H."/>
            <person name="Turgeon B."/>
            <person name="Goodwin S."/>
            <person name="Spatafora J."/>
            <person name="Crous P."/>
            <person name="Grigoriev I."/>
        </authorList>
    </citation>
    <scope>NUCLEOTIDE SEQUENCE</scope>
    <source>
        <strain evidence="2">CBS 116005</strain>
    </source>
</reference>
<gene>
    <name evidence="2" type="ORF">EJ03DRAFT_324925</name>
</gene>
<sequence length="72" mass="7994">MHTRVLAILPFLAIAQAQFCKTAGKCNNVKGMEDKTRQMTCQKGHVEGVPATDCHYNSVRSANQPLDYYCCS</sequence>